<dbReference type="Pfam" id="PF00583">
    <property type="entry name" value="Acetyltransf_1"/>
    <property type="match status" value="1"/>
</dbReference>
<keyword evidence="5" id="KW-1185">Reference proteome</keyword>
<reference evidence="4 5" key="1">
    <citation type="submission" date="2022-02" db="EMBL/GenBank/DDBJ databases">
        <title>The genome sequence of Shewanella sp. 3B26.</title>
        <authorList>
            <person name="Du J."/>
        </authorList>
    </citation>
    <scope>NUCLEOTIDE SEQUENCE [LARGE SCALE GENOMIC DNA]</scope>
    <source>
        <strain evidence="4 5">3B26</strain>
    </source>
</reference>
<comment type="caution">
    <text evidence="4">The sequence shown here is derived from an EMBL/GenBank/DDBJ whole genome shotgun (WGS) entry which is preliminary data.</text>
</comment>
<dbReference type="PANTHER" id="PTHR43877">
    <property type="entry name" value="AMINOALKYLPHOSPHONATE N-ACETYLTRANSFERASE-RELATED-RELATED"/>
    <property type="match status" value="1"/>
</dbReference>
<name>A0AAJ1BGZ9_9GAMM</name>
<dbReference type="EMBL" id="JAKUDL010000003">
    <property type="protein sequence ID" value="MCH4294595.1"/>
    <property type="molecule type" value="Genomic_DNA"/>
</dbReference>
<feature type="domain" description="N-acetyltransferase" evidence="3">
    <location>
        <begin position="1"/>
        <end position="139"/>
    </location>
</feature>
<evidence type="ECO:0000256" key="2">
    <source>
        <dbReference type="ARBA" id="ARBA00023315"/>
    </source>
</evidence>
<evidence type="ECO:0000313" key="4">
    <source>
        <dbReference type="EMBL" id="MCH4294595.1"/>
    </source>
</evidence>
<sequence length="139" mass="15909">MLRQATDKDIAAMHRIRLAVKENRLTSSAITEADYLPQIAQSGRGWVVEENGQIQAFAIANREEASVWALFVAPHAEGCGYGRSLLRTMMDYFREHHLCEVKLTTEPGTRAEAFYIKAGWQPDELLENGDRLLWWRCDK</sequence>
<dbReference type="CDD" id="cd04301">
    <property type="entry name" value="NAT_SF"/>
    <property type="match status" value="1"/>
</dbReference>
<dbReference type="InterPro" id="IPR000182">
    <property type="entry name" value="GNAT_dom"/>
</dbReference>
<dbReference type="Proteomes" id="UP001297581">
    <property type="component" value="Unassembled WGS sequence"/>
</dbReference>
<keyword evidence="2" id="KW-0012">Acyltransferase</keyword>
<dbReference type="InterPro" id="IPR016181">
    <property type="entry name" value="Acyl_CoA_acyltransferase"/>
</dbReference>
<dbReference type="AlphaFoldDB" id="A0AAJ1BGZ9"/>
<evidence type="ECO:0000256" key="1">
    <source>
        <dbReference type="ARBA" id="ARBA00022679"/>
    </source>
</evidence>
<organism evidence="4 5">
    <name type="scientific">Shewanella zhuhaiensis</name>
    <dbReference type="NCBI Taxonomy" id="2919576"/>
    <lineage>
        <taxon>Bacteria</taxon>
        <taxon>Pseudomonadati</taxon>
        <taxon>Pseudomonadota</taxon>
        <taxon>Gammaproteobacteria</taxon>
        <taxon>Alteromonadales</taxon>
        <taxon>Shewanellaceae</taxon>
        <taxon>Shewanella</taxon>
    </lineage>
</organism>
<evidence type="ECO:0000259" key="3">
    <source>
        <dbReference type="PROSITE" id="PS51186"/>
    </source>
</evidence>
<proteinExistence type="predicted"/>
<keyword evidence="1" id="KW-0808">Transferase</keyword>
<gene>
    <name evidence="4" type="ORF">MJ923_09810</name>
</gene>
<dbReference type="GO" id="GO:0016747">
    <property type="term" value="F:acyltransferase activity, transferring groups other than amino-acyl groups"/>
    <property type="evidence" value="ECO:0007669"/>
    <property type="project" value="InterPro"/>
</dbReference>
<evidence type="ECO:0000313" key="5">
    <source>
        <dbReference type="Proteomes" id="UP001297581"/>
    </source>
</evidence>
<protein>
    <submittedName>
        <fullName evidence="4">GNAT family N-acetyltransferase</fullName>
    </submittedName>
</protein>
<dbReference type="InterPro" id="IPR050832">
    <property type="entry name" value="Bact_Acetyltransf"/>
</dbReference>
<dbReference type="PROSITE" id="PS51186">
    <property type="entry name" value="GNAT"/>
    <property type="match status" value="1"/>
</dbReference>
<dbReference type="SUPFAM" id="SSF55729">
    <property type="entry name" value="Acyl-CoA N-acyltransferases (Nat)"/>
    <property type="match status" value="1"/>
</dbReference>
<dbReference type="Gene3D" id="3.40.630.30">
    <property type="match status" value="1"/>
</dbReference>
<dbReference type="PANTHER" id="PTHR43877:SF2">
    <property type="entry name" value="AMINOALKYLPHOSPHONATE N-ACETYLTRANSFERASE-RELATED"/>
    <property type="match status" value="1"/>
</dbReference>
<dbReference type="RefSeq" id="WP_240590927.1">
    <property type="nucleotide sequence ID" value="NZ_JAKUDL010000003.1"/>
</dbReference>
<accession>A0AAJ1BGZ9</accession>